<keyword evidence="1" id="KW-0175">Coiled coil</keyword>
<name>J9DWY6_WUCBA</name>
<feature type="coiled-coil region" evidence="1">
    <location>
        <begin position="1"/>
        <end position="49"/>
    </location>
</feature>
<evidence type="ECO:0000313" key="3">
    <source>
        <dbReference type="Proteomes" id="UP000004810"/>
    </source>
</evidence>
<organism evidence="2 3">
    <name type="scientific">Wuchereria bancrofti</name>
    <dbReference type="NCBI Taxonomy" id="6293"/>
    <lineage>
        <taxon>Eukaryota</taxon>
        <taxon>Metazoa</taxon>
        <taxon>Ecdysozoa</taxon>
        <taxon>Nematoda</taxon>
        <taxon>Chromadorea</taxon>
        <taxon>Rhabditida</taxon>
        <taxon>Spirurina</taxon>
        <taxon>Spiruromorpha</taxon>
        <taxon>Filarioidea</taxon>
        <taxon>Onchocercidae</taxon>
        <taxon>Wuchereria</taxon>
    </lineage>
</organism>
<sequence length="55" mass="6734">NPTIYDAYEELKKENEELLEEYEKKQKELNELNRKKEEFDEHLAKFTLKQQAGIF</sequence>
<accession>J9DWY6</accession>
<reference evidence="3" key="1">
    <citation type="submission" date="2012-08" db="EMBL/GenBank/DDBJ databases">
        <title>The Genome Sequence of Wuchereria bancrofti.</title>
        <authorList>
            <person name="Nutman T.B."/>
            <person name="Fink D.L."/>
            <person name="Russ C."/>
            <person name="Young S."/>
            <person name="Zeng Q."/>
            <person name="Koehrsen M."/>
            <person name="Alvarado L."/>
            <person name="Berlin A."/>
            <person name="Chapman S.B."/>
            <person name="Chen Z."/>
            <person name="Freedman E."/>
            <person name="Gellesch M."/>
            <person name="Goldberg J."/>
            <person name="Griggs A."/>
            <person name="Gujja S."/>
            <person name="Heilman E.R."/>
            <person name="Heiman D."/>
            <person name="Hepburn T."/>
            <person name="Howarth C."/>
            <person name="Jen D."/>
            <person name="Larson L."/>
            <person name="Lewis B."/>
            <person name="Mehta T."/>
            <person name="Park D."/>
            <person name="Pearson M."/>
            <person name="Roberts A."/>
            <person name="Saif S."/>
            <person name="Shea T."/>
            <person name="Shenoy N."/>
            <person name="Sisk P."/>
            <person name="Stolte C."/>
            <person name="Sykes S."/>
            <person name="Walk T."/>
            <person name="White J."/>
            <person name="Yandava C."/>
            <person name="Haas B."/>
            <person name="Henn M.R."/>
            <person name="Nusbaum C."/>
            <person name="Birren B."/>
        </authorList>
    </citation>
    <scope>NUCLEOTIDE SEQUENCE [LARGE SCALE GENOMIC DNA]</scope>
    <source>
        <strain evidence="3">NA</strain>
    </source>
</reference>
<proteinExistence type="predicted"/>
<dbReference type="AlphaFoldDB" id="J9DWY6"/>
<protein>
    <submittedName>
        <fullName evidence="2">Uncharacterized protein</fullName>
    </submittedName>
</protein>
<dbReference type="EMBL" id="ADBV01012660">
    <property type="protein sequence ID" value="EJW74218.1"/>
    <property type="molecule type" value="Genomic_DNA"/>
</dbReference>
<evidence type="ECO:0000256" key="1">
    <source>
        <dbReference type="SAM" id="Coils"/>
    </source>
</evidence>
<dbReference type="Proteomes" id="UP000004810">
    <property type="component" value="Unassembled WGS sequence"/>
</dbReference>
<evidence type="ECO:0000313" key="2">
    <source>
        <dbReference type="EMBL" id="EJW74218.1"/>
    </source>
</evidence>
<feature type="non-terminal residue" evidence="2">
    <location>
        <position position="1"/>
    </location>
</feature>
<comment type="caution">
    <text evidence="2">The sequence shown here is derived from an EMBL/GenBank/DDBJ whole genome shotgun (WGS) entry which is preliminary data.</text>
</comment>
<gene>
    <name evidence="2" type="ORF">WUBG_14874</name>
</gene>